<keyword evidence="2" id="KW-0732">Signal</keyword>
<dbReference type="Proteomes" id="UP000593564">
    <property type="component" value="Unassembled WGS sequence"/>
</dbReference>
<name>A0A7J7G5V8_CAMSI</name>
<reference evidence="4" key="1">
    <citation type="journal article" date="2020" name="Nat. Commun.">
        <title>Genome assembly of wild tea tree DASZ reveals pedigree and selection history of tea varieties.</title>
        <authorList>
            <person name="Zhang W."/>
            <person name="Zhang Y."/>
            <person name="Qiu H."/>
            <person name="Guo Y."/>
            <person name="Wan H."/>
            <person name="Zhang X."/>
            <person name="Scossa F."/>
            <person name="Alseekh S."/>
            <person name="Zhang Q."/>
            <person name="Wang P."/>
            <person name="Xu L."/>
            <person name="Schmidt M.H."/>
            <person name="Jia X."/>
            <person name="Li D."/>
            <person name="Zhu A."/>
            <person name="Guo F."/>
            <person name="Chen W."/>
            <person name="Ni D."/>
            <person name="Usadel B."/>
            <person name="Fernie A.R."/>
            <person name="Wen W."/>
        </authorList>
    </citation>
    <scope>NUCLEOTIDE SEQUENCE [LARGE SCALE GENOMIC DNA]</scope>
    <source>
        <strain evidence="4">cv. G240</strain>
    </source>
</reference>
<proteinExistence type="predicted"/>
<evidence type="ECO:0000256" key="2">
    <source>
        <dbReference type="SAM" id="SignalP"/>
    </source>
</evidence>
<feature type="compositionally biased region" description="Basic and acidic residues" evidence="1">
    <location>
        <begin position="52"/>
        <end position="68"/>
    </location>
</feature>
<reference evidence="3 4" key="2">
    <citation type="submission" date="2020-07" db="EMBL/GenBank/DDBJ databases">
        <title>Genome assembly of wild tea tree DASZ reveals pedigree and selection history of tea varieties.</title>
        <authorList>
            <person name="Zhang W."/>
        </authorList>
    </citation>
    <scope>NUCLEOTIDE SEQUENCE [LARGE SCALE GENOMIC DNA]</scope>
    <source>
        <strain evidence="4">cv. G240</strain>
        <tissue evidence="3">Leaf</tissue>
    </source>
</reference>
<feature type="signal peptide" evidence="2">
    <location>
        <begin position="1"/>
        <end position="20"/>
    </location>
</feature>
<comment type="caution">
    <text evidence="3">The sequence shown here is derived from an EMBL/GenBank/DDBJ whole genome shotgun (WGS) entry which is preliminary data.</text>
</comment>
<dbReference type="EMBL" id="JACBKZ010000013">
    <property type="protein sequence ID" value="KAF5935351.1"/>
    <property type="molecule type" value="Genomic_DNA"/>
</dbReference>
<feature type="region of interest" description="Disordered" evidence="1">
    <location>
        <begin position="47"/>
        <end position="68"/>
    </location>
</feature>
<evidence type="ECO:0000313" key="4">
    <source>
        <dbReference type="Proteomes" id="UP000593564"/>
    </source>
</evidence>
<protein>
    <submittedName>
        <fullName evidence="3">Uncharacterized protein</fullName>
    </submittedName>
</protein>
<sequence>MGSGLICLIFILLNAPLKLYLKITKTIMDKQVNRTGEGDGREFVGISIHGRGKADDGERGRPDGGLRD</sequence>
<gene>
    <name evidence="3" type="ORF">HYC85_026480</name>
</gene>
<evidence type="ECO:0000256" key="1">
    <source>
        <dbReference type="SAM" id="MobiDB-lite"/>
    </source>
</evidence>
<accession>A0A7J7G5V8</accession>
<keyword evidence="4" id="KW-1185">Reference proteome</keyword>
<dbReference type="AlphaFoldDB" id="A0A7J7G5V8"/>
<evidence type="ECO:0000313" key="3">
    <source>
        <dbReference type="EMBL" id="KAF5935351.1"/>
    </source>
</evidence>
<organism evidence="3 4">
    <name type="scientific">Camellia sinensis</name>
    <name type="common">Tea plant</name>
    <name type="synonym">Thea sinensis</name>
    <dbReference type="NCBI Taxonomy" id="4442"/>
    <lineage>
        <taxon>Eukaryota</taxon>
        <taxon>Viridiplantae</taxon>
        <taxon>Streptophyta</taxon>
        <taxon>Embryophyta</taxon>
        <taxon>Tracheophyta</taxon>
        <taxon>Spermatophyta</taxon>
        <taxon>Magnoliopsida</taxon>
        <taxon>eudicotyledons</taxon>
        <taxon>Gunneridae</taxon>
        <taxon>Pentapetalae</taxon>
        <taxon>asterids</taxon>
        <taxon>Ericales</taxon>
        <taxon>Theaceae</taxon>
        <taxon>Camellia</taxon>
    </lineage>
</organism>
<feature type="chain" id="PRO_5029733458" evidence="2">
    <location>
        <begin position="21"/>
        <end position="68"/>
    </location>
</feature>